<proteinExistence type="predicted"/>
<name>T1ETE6_HELRO</name>
<dbReference type="PANTHER" id="PTHR23227:SF85">
    <property type="entry name" value="CRANIOFACIAL DEVELOPMENT PROTEIN 2"/>
    <property type="match status" value="1"/>
</dbReference>
<reference evidence="2" key="3">
    <citation type="submission" date="2015-06" db="UniProtKB">
        <authorList>
            <consortium name="EnsemblMetazoa"/>
        </authorList>
    </citation>
    <scope>IDENTIFICATION</scope>
</reference>
<dbReference type="InterPro" id="IPR027124">
    <property type="entry name" value="Swc5/CFDP1/2"/>
</dbReference>
<dbReference type="Proteomes" id="UP000015101">
    <property type="component" value="Unassembled WGS sequence"/>
</dbReference>
<accession>T1ETE6</accession>
<evidence type="ECO:0008006" key="4">
    <source>
        <dbReference type="Google" id="ProtNLM"/>
    </source>
</evidence>
<dbReference type="CTD" id="20199846"/>
<evidence type="ECO:0000313" key="3">
    <source>
        <dbReference type="Proteomes" id="UP000015101"/>
    </source>
</evidence>
<dbReference type="STRING" id="6412.T1ETE6"/>
<dbReference type="EMBL" id="KB097143">
    <property type="protein sequence ID" value="ESN99401.1"/>
    <property type="molecule type" value="Genomic_DNA"/>
</dbReference>
<dbReference type="GeneID" id="20199846"/>
<evidence type="ECO:0000313" key="2">
    <source>
        <dbReference type="EnsemblMetazoa" id="HelroP162948"/>
    </source>
</evidence>
<protein>
    <recommendedName>
        <fullName evidence="4">Endonuclease/exonuclease/phosphatase domain-containing protein</fullName>
    </recommendedName>
</protein>
<keyword evidence="3" id="KW-1185">Reference proteome</keyword>
<reference evidence="1 3" key="2">
    <citation type="journal article" date="2013" name="Nature">
        <title>Insights into bilaterian evolution from three spiralian genomes.</title>
        <authorList>
            <person name="Simakov O."/>
            <person name="Marletaz F."/>
            <person name="Cho S.J."/>
            <person name="Edsinger-Gonzales E."/>
            <person name="Havlak P."/>
            <person name="Hellsten U."/>
            <person name="Kuo D.H."/>
            <person name="Larsson T."/>
            <person name="Lv J."/>
            <person name="Arendt D."/>
            <person name="Savage R."/>
            <person name="Osoegawa K."/>
            <person name="de Jong P."/>
            <person name="Grimwood J."/>
            <person name="Chapman J.A."/>
            <person name="Shapiro H."/>
            <person name="Aerts A."/>
            <person name="Otillar R.P."/>
            <person name="Terry A.Y."/>
            <person name="Boore J.L."/>
            <person name="Grigoriev I.V."/>
            <person name="Lindberg D.R."/>
            <person name="Seaver E.C."/>
            <person name="Weisblat D.A."/>
            <person name="Putnam N.H."/>
            <person name="Rokhsar D.S."/>
        </authorList>
    </citation>
    <scope>NUCLEOTIDE SEQUENCE</scope>
</reference>
<dbReference type="InParanoid" id="T1ETE6"/>
<dbReference type="SUPFAM" id="SSF56219">
    <property type="entry name" value="DNase I-like"/>
    <property type="match status" value="1"/>
</dbReference>
<dbReference type="RefSeq" id="XP_009023243.1">
    <property type="nucleotide sequence ID" value="XM_009024995.1"/>
</dbReference>
<dbReference type="OrthoDB" id="6147475at2759"/>
<dbReference type="KEGG" id="hro:HELRODRAFT_162948"/>
<dbReference type="InterPro" id="IPR036691">
    <property type="entry name" value="Endo/exonu/phosph_ase_sf"/>
</dbReference>
<dbReference type="EMBL" id="AMQM01001232">
    <property type="status" value="NOT_ANNOTATED_CDS"/>
    <property type="molecule type" value="Genomic_DNA"/>
</dbReference>
<dbReference type="Gene3D" id="3.60.10.10">
    <property type="entry name" value="Endonuclease/exonuclease/phosphatase"/>
    <property type="match status" value="1"/>
</dbReference>
<dbReference type="eggNOG" id="KOG1075">
    <property type="taxonomic scope" value="Eukaryota"/>
</dbReference>
<reference evidence="3" key="1">
    <citation type="submission" date="2012-12" db="EMBL/GenBank/DDBJ databases">
        <authorList>
            <person name="Hellsten U."/>
            <person name="Grimwood J."/>
            <person name="Chapman J.A."/>
            <person name="Shapiro H."/>
            <person name="Aerts A."/>
            <person name="Otillar R.P."/>
            <person name="Terry A.Y."/>
            <person name="Boore J.L."/>
            <person name="Simakov O."/>
            <person name="Marletaz F."/>
            <person name="Cho S.-J."/>
            <person name="Edsinger-Gonzales E."/>
            <person name="Havlak P."/>
            <person name="Kuo D.-H."/>
            <person name="Larsson T."/>
            <person name="Lv J."/>
            <person name="Arendt D."/>
            <person name="Savage R."/>
            <person name="Osoegawa K."/>
            <person name="de Jong P."/>
            <person name="Lindberg D.R."/>
            <person name="Seaver E.C."/>
            <person name="Weisblat D.A."/>
            <person name="Putnam N.H."/>
            <person name="Grigoriev I.V."/>
            <person name="Rokhsar D.S."/>
        </authorList>
    </citation>
    <scope>NUCLEOTIDE SEQUENCE</scope>
</reference>
<dbReference type="HOGENOM" id="CLU_964039_0_0_1"/>
<dbReference type="AlphaFoldDB" id="T1ETE6"/>
<evidence type="ECO:0000313" key="1">
    <source>
        <dbReference type="EMBL" id="ESN99401.1"/>
    </source>
</evidence>
<dbReference type="EnsemblMetazoa" id="HelroT162948">
    <property type="protein sequence ID" value="HelroP162948"/>
    <property type="gene ID" value="HelroG162948"/>
</dbReference>
<organism evidence="2 3">
    <name type="scientific">Helobdella robusta</name>
    <name type="common">Californian leech</name>
    <dbReference type="NCBI Taxonomy" id="6412"/>
    <lineage>
        <taxon>Eukaryota</taxon>
        <taxon>Metazoa</taxon>
        <taxon>Spiralia</taxon>
        <taxon>Lophotrochozoa</taxon>
        <taxon>Annelida</taxon>
        <taxon>Clitellata</taxon>
        <taxon>Hirudinea</taxon>
        <taxon>Rhynchobdellida</taxon>
        <taxon>Glossiphoniidae</taxon>
        <taxon>Helobdella</taxon>
    </lineage>
</organism>
<gene>
    <name evidence="2" type="primary">20199846</name>
    <name evidence="1" type="ORF">HELRODRAFT_162948</name>
</gene>
<dbReference type="PANTHER" id="PTHR23227">
    <property type="entry name" value="BUCENTAUR RELATED"/>
    <property type="match status" value="1"/>
</dbReference>
<sequence>MPQFTLRNGSNQFQKLNAGVDCDYPAKIFFLPIPKLAAPQFEEKVADCTFFCQGRQTGEMRTVGVGFAIRSSLIKTVNQALFGISPRLMRMQLSLEEGHAATLISCYAPTLKATKEEKDLFYEQLSEAVASTPYKHQLVLGRNGVGKENSNGTMLLELCTEHSLVITNMVFQQANKKKTSWKHPHSSHRHLIDYILTNQRDLCLARLTKAFRKTTMWSDHCLIKIPVFLTAKPAKKHQRAARITALVDKRKRRKQVAQDGGSTGVGACGICDRRCLSRIGLFAYMKSHQ</sequence>